<evidence type="ECO:0000256" key="1">
    <source>
        <dbReference type="ARBA" id="ARBA00004496"/>
    </source>
</evidence>
<sequence length="943" mass="105880">MASTEQPSALYDQETKRECRRMVIEHAVKCLTTERKTSACVQRDHVKRVWQQLHESGEAQHFFTSEEREEISKEISGWERFHDSQIQERKPSDLRVCYLGGDNPINDLEVLVENGVLCQNVWAIEKDDKTLEKAWKAINCSDLRNVRLFKGDILTFLKDFEGQFDIIYYDACGSLPANQQNTLKVIGHVFLYDKLSSPGALITNFSFPPRQPKKPEDAANAQSFDQERNNINFLTRNYLTYRLLNTVRDDNYPEYNENFLNERTDEENYSDYVTYQVIDSAYLYVPAFRMLLSAKKSLWDQSLSSRDNFLKEVKSYFMEDSQSSSKDKEDIHGLQAASAALIPSCKSTAKQSYLQNIGSVLNSEEATNNPLCKSWVNEIFPDWKSYFLKKYDISWLLLTPLLFSSEEFILRFSNSDFQRKCLGPLAMAVDNERGKFPSCCDEATYSATLYLVAGLLYGQLAYPSFPVLEKLLRLHYTAKERQMFTDVFIFDKCRYIYEQFPTVDCACFAIVEPKQQMVFRMAVDGLRKHLKAICEDVFQFCNVASINQVTEGGVSFPDSWLSFPKRKMVLQEKGKNLVQKRQFKEAIEVYDKCLVVCPKNAVLFANKAQCYLKLNQPQDAAASCNEALKLDLDRTTYVKVLYRRGMAFKMMKEYSKAELGLKKAFKMDIDDDKDIARQLSECTKLAASGQTSPCGSSHHSTAPSSYPTSASTAFPTAPVPAPPELTQCEVNEPEPEPEPTTSLPVSLSSISSPASASTMAPTVPSPAPAPAPAPAPPATISPPVSSSISSVLVPPYAPGTNVGCGITEWLFPDNVSQSTIDGRTSSNACTFIALCFGSSYQQSSLPTPAVGQPLSLPWEEAVIKAIRTGNQIYDESIEGNGIYNVAVDDAVIACHDHGLVVEILHEYDVFGENPLSQFAEVINSILQQKRSFHVLVAKDKRVV</sequence>
<evidence type="ECO:0000256" key="5">
    <source>
        <dbReference type="PROSITE-ProRule" id="PRU00339"/>
    </source>
</evidence>
<feature type="region of interest" description="Disordered" evidence="6">
    <location>
        <begin position="687"/>
        <end position="784"/>
    </location>
</feature>
<keyword evidence="2" id="KW-0963">Cytoplasm</keyword>
<dbReference type="InterPro" id="IPR029063">
    <property type="entry name" value="SAM-dependent_MTases_sf"/>
</dbReference>
<proteinExistence type="predicted"/>
<feature type="compositionally biased region" description="Low complexity" evidence="6">
    <location>
        <begin position="696"/>
        <end position="716"/>
    </location>
</feature>
<feature type="repeat" description="TPR" evidence="5">
    <location>
        <begin position="567"/>
        <end position="600"/>
    </location>
</feature>
<dbReference type="PANTHER" id="PTHR45984:SF1">
    <property type="entry name" value="SPAG1 AXONEMAL DYNEIN ASSEMBLY FACTOR"/>
    <property type="match status" value="1"/>
</dbReference>
<dbReference type="EMBL" id="CALNXK010000242">
    <property type="protein sequence ID" value="CAH3178583.1"/>
    <property type="molecule type" value="Genomic_DNA"/>
</dbReference>
<evidence type="ECO:0000256" key="4">
    <source>
        <dbReference type="ARBA" id="ARBA00022803"/>
    </source>
</evidence>
<gene>
    <name evidence="7" type="ORF">PLOB_00020851</name>
</gene>
<feature type="compositionally biased region" description="Low complexity" evidence="6">
    <location>
        <begin position="739"/>
        <end position="762"/>
    </location>
</feature>
<feature type="compositionally biased region" description="Pro residues" evidence="6">
    <location>
        <begin position="763"/>
        <end position="780"/>
    </location>
</feature>
<reference evidence="7 8" key="1">
    <citation type="submission" date="2022-05" db="EMBL/GenBank/DDBJ databases">
        <authorList>
            <consortium name="Genoscope - CEA"/>
            <person name="William W."/>
        </authorList>
    </citation>
    <scope>NUCLEOTIDE SEQUENCE [LARGE SCALE GENOMIC DNA]</scope>
</reference>
<comment type="subcellular location">
    <subcellularLocation>
        <location evidence="1">Cytoplasm</location>
    </subcellularLocation>
</comment>
<comment type="caution">
    <text evidence="7">The sequence shown here is derived from an EMBL/GenBank/DDBJ whole genome shotgun (WGS) entry which is preliminary data.</text>
</comment>
<dbReference type="PROSITE" id="PS50005">
    <property type="entry name" value="TPR"/>
    <property type="match status" value="2"/>
</dbReference>
<evidence type="ECO:0000256" key="3">
    <source>
        <dbReference type="ARBA" id="ARBA00022737"/>
    </source>
</evidence>
<keyword evidence="8" id="KW-1185">Reference proteome</keyword>
<dbReference type="InterPro" id="IPR051982">
    <property type="entry name" value="CiliaryAsmbly_MitoImport"/>
</dbReference>
<dbReference type="CDD" id="cd02440">
    <property type="entry name" value="AdoMet_MTases"/>
    <property type="match status" value="1"/>
</dbReference>
<name>A0ABN8RI31_9CNID</name>
<dbReference type="Gene3D" id="3.40.50.150">
    <property type="entry name" value="Vaccinia Virus protein VP39"/>
    <property type="match status" value="1"/>
</dbReference>
<evidence type="ECO:0000313" key="8">
    <source>
        <dbReference type="Proteomes" id="UP001159405"/>
    </source>
</evidence>
<keyword evidence="3" id="KW-0677">Repeat</keyword>
<organism evidence="7 8">
    <name type="scientific">Porites lobata</name>
    <dbReference type="NCBI Taxonomy" id="104759"/>
    <lineage>
        <taxon>Eukaryota</taxon>
        <taxon>Metazoa</taxon>
        <taxon>Cnidaria</taxon>
        <taxon>Anthozoa</taxon>
        <taxon>Hexacorallia</taxon>
        <taxon>Scleractinia</taxon>
        <taxon>Fungiina</taxon>
        <taxon>Poritidae</taxon>
        <taxon>Porites</taxon>
    </lineage>
</organism>
<dbReference type="SUPFAM" id="SSF53335">
    <property type="entry name" value="S-adenosyl-L-methionine-dependent methyltransferases"/>
    <property type="match status" value="1"/>
</dbReference>
<dbReference type="SMART" id="SM00028">
    <property type="entry name" value="TPR"/>
    <property type="match status" value="3"/>
</dbReference>
<keyword evidence="4 5" id="KW-0802">TPR repeat</keyword>
<dbReference type="PANTHER" id="PTHR45984">
    <property type="entry name" value="RNA (RNA) POLYMERASE II ASSOCIATED PROTEIN HOMOLOG"/>
    <property type="match status" value="1"/>
</dbReference>
<feature type="repeat" description="TPR" evidence="5">
    <location>
        <begin position="638"/>
        <end position="671"/>
    </location>
</feature>
<protein>
    <submittedName>
        <fullName evidence="7">Uncharacterized protein</fullName>
    </submittedName>
</protein>
<accession>A0ABN8RI31</accession>
<dbReference type="InterPro" id="IPR011990">
    <property type="entry name" value="TPR-like_helical_dom_sf"/>
</dbReference>
<dbReference type="Proteomes" id="UP001159405">
    <property type="component" value="Unassembled WGS sequence"/>
</dbReference>
<evidence type="ECO:0000256" key="2">
    <source>
        <dbReference type="ARBA" id="ARBA00022490"/>
    </source>
</evidence>
<dbReference type="Gene3D" id="1.25.40.10">
    <property type="entry name" value="Tetratricopeptide repeat domain"/>
    <property type="match status" value="1"/>
</dbReference>
<evidence type="ECO:0000256" key="6">
    <source>
        <dbReference type="SAM" id="MobiDB-lite"/>
    </source>
</evidence>
<dbReference type="SUPFAM" id="SSF48452">
    <property type="entry name" value="TPR-like"/>
    <property type="match status" value="1"/>
</dbReference>
<evidence type="ECO:0000313" key="7">
    <source>
        <dbReference type="EMBL" id="CAH3178583.1"/>
    </source>
</evidence>
<dbReference type="InterPro" id="IPR019734">
    <property type="entry name" value="TPR_rpt"/>
</dbReference>
<feature type="non-terminal residue" evidence="7">
    <location>
        <position position="943"/>
    </location>
</feature>